<protein>
    <recommendedName>
        <fullName evidence="3">Cyclin</fullName>
    </recommendedName>
</protein>
<dbReference type="PANTHER" id="PTHR15615">
    <property type="match status" value="1"/>
</dbReference>
<name>A0A813GHG9_POLGL</name>
<keyword evidence="2" id="KW-1185">Reference proteome</keyword>
<dbReference type="GO" id="GO:0019901">
    <property type="term" value="F:protein kinase binding"/>
    <property type="evidence" value="ECO:0007669"/>
    <property type="project" value="InterPro"/>
</dbReference>
<reference evidence="1" key="1">
    <citation type="submission" date="2021-02" db="EMBL/GenBank/DDBJ databases">
        <authorList>
            <person name="Dougan E. K."/>
            <person name="Rhodes N."/>
            <person name="Thang M."/>
            <person name="Chan C."/>
        </authorList>
    </citation>
    <scope>NUCLEOTIDE SEQUENCE</scope>
</reference>
<evidence type="ECO:0008006" key="3">
    <source>
        <dbReference type="Google" id="ProtNLM"/>
    </source>
</evidence>
<comment type="caution">
    <text evidence="1">The sequence shown here is derived from an EMBL/GenBank/DDBJ whole genome shotgun (WGS) entry which is preliminary data.</text>
</comment>
<dbReference type="OrthoDB" id="337735at2759"/>
<gene>
    <name evidence="1" type="ORF">PGLA1383_LOCUS42624</name>
</gene>
<feature type="non-terminal residue" evidence="1">
    <location>
        <position position="1"/>
    </location>
</feature>
<accession>A0A813GHG9</accession>
<sequence>AAKFQDDVFFTNAHYAKIGGLRVDELNALERRFCQLLDWRLFVKPGEFELYRKIVLKVWAGVITGGPYAPSEGLVDRLDLC</sequence>
<dbReference type="Gene3D" id="1.10.472.10">
    <property type="entry name" value="Cyclin-like"/>
    <property type="match status" value="1"/>
</dbReference>
<evidence type="ECO:0000313" key="2">
    <source>
        <dbReference type="Proteomes" id="UP000654075"/>
    </source>
</evidence>
<dbReference type="Pfam" id="PF08613">
    <property type="entry name" value="Cyclin"/>
    <property type="match status" value="1"/>
</dbReference>
<proteinExistence type="predicted"/>
<feature type="non-terminal residue" evidence="1">
    <location>
        <position position="81"/>
    </location>
</feature>
<dbReference type="InterPro" id="IPR013922">
    <property type="entry name" value="Cyclin_PHO80-like"/>
</dbReference>
<organism evidence="1 2">
    <name type="scientific">Polarella glacialis</name>
    <name type="common">Dinoflagellate</name>
    <dbReference type="NCBI Taxonomy" id="89957"/>
    <lineage>
        <taxon>Eukaryota</taxon>
        <taxon>Sar</taxon>
        <taxon>Alveolata</taxon>
        <taxon>Dinophyceae</taxon>
        <taxon>Suessiales</taxon>
        <taxon>Suessiaceae</taxon>
        <taxon>Polarella</taxon>
    </lineage>
</organism>
<dbReference type="AlphaFoldDB" id="A0A813GHG9"/>
<evidence type="ECO:0000313" key="1">
    <source>
        <dbReference type="EMBL" id="CAE8625639.1"/>
    </source>
</evidence>
<dbReference type="Proteomes" id="UP000654075">
    <property type="component" value="Unassembled WGS sequence"/>
</dbReference>
<dbReference type="EMBL" id="CAJNNV010028745">
    <property type="protein sequence ID" value="CAE8625639.1"/>
    <property type="molecule type" value="Genomic_DNA"/>
</dbReference>
<dbReference type="PANTHER" id="PTHR15615:SF108">
    <property type="entry name" value="PROTEIN CNPPD1"/>
    <property type="match status" value="1"/>
</dbReference>